<organism evidence="1 2">
    <name type="scientific">Cirrhinus mrigala</name>
    <name type="common">Mrigala</name>
    <dbReference type="NCBI Taxonomy" id="683832"/>
    <lineage>
        <taxon>Eukaryota</taxon>
        <taxon>Metazoa</taxon>
        <taxon>Chordata</taxon>
        <taxon>Craniata</taxon>
        <taxon>Vertebrata</taxon>
        <taxon>Euteleostomi</taxon>
        <taxon>Actinopterygii</taxon>
        <taxon>Neopterygii</taxon>
        <taxon>Teleostei</taxon>
        <taxon>Ostariophysi</taxon>
        <taxon>Cypriniformes</taxon>
        <taxon>Cyprinidae</taxon>
        <taxon>Labeoninae</taxon>
        <taxon>Labeonini</taxon>
        <taxon>Cirrhinus</taxon>
    </lineage>
</organism>
<gene>
    <name evidence="1" type="ORF">M9458_026466</name>
</gene>
<accession>A0ABD0PU67</accession>
<evidence type="ECO:0000313" key="1">
    <source>
        <dbReference type="EMBL" id="KAL0177572.1"/>
    </source>
</evidence>
<protein>
    <submittedName>
        <fullName evidence="1">Uncharacterized protein</fullName>
    </submittedName>
</protein>
<dbReference type="Proteomes" id="UP001529510">
    <property type="component" value="Unassembled WGS sequence"/>
</dbReference>
<dbReference type="AlphaFoldDB" id="A0ABD0PU67"/>
<evidence type="ECO:0000313" key="2">
    <source>
        <dbReference type="Proteomes" id="UP001529510"/>
    </source>
</evidence>
<comment type="caution">
    <text evidence="1">The sequence shown here is derived from an EMBL/GenBank/DDBJ whole genome shotgun (WGS) entry which is preliminary data.</text>
</comment>
<feature type="non-terminal residue" evidence="1">
    <location>
        <position position="1"/>
    </location>
</feature>
<feature type="non-terminal residue" evidence="1">
    <location>
        <position position="51"/>
    </location>
</feature>
<name>A0ABD0PU67_CIRMR</name>
<reference evidence="1 2" key="1">
    <citation type="submission" date="2024-05" db="EMBL/GenBank/DDBJ databases">
        <title>Genome sequencing and assembly of Indian major carp, Cirrhinus mrigala (Hamilton, 1822).</title>
        <authorList>
            <person name="Mohindra V."/>
            <person name="Chowdhury L.M."/>
            <person name="Lal K."/>
            <person name="Jena J.K."/>
        </authorList>
    </citation>
    <scope>NUCLEOTIDE SEQUENCE [LARGE SCALE GENOMIC DNA]</scope>
    <source>
        <strain evidence="1">CM1030</strain>
        <tissue evidence="1">Blood</tissue>
    </source>
</reference>
<sequence length="51" mass="5771">FSPEIGYPSTDRLHRSALPRSNLSLPLCRVTFFGSRPNISRLSTVNPSLRR</sequence>
<proteinExistence type="predicted"/>
<dbReference type="EMBL" id="JAMKFB020000013">
    <property type="protein sequence ID" value="KAL0177572.1"/>
    <property type="molecule type" value="Genomic_DNA"/>
</dbReference>
<keyword evidence="2" id="KW-1185">Reference proteome</keyword>